<evidence type="ECO:0000313" key="3">
    <source>
        <dbReference type="Proteomes" id="UP000478052"/>
    </source>
</evidence>
<evidence type="ECO:0000256" key="1">
    <source>
        <dbReference type="SAM" id="MobiDB-lite"/>
    </source>
</evidence>
<organism evidence="2 3">
    <name type="scientific">Aphis craccivora</name>
    <name type="common">Cowpea aphid</name>
    <dbReference type="NCBI Taxonomy" id="307492"/>
    <lineage>
        <taxon>Eukaryota</taxon>
        <taxon>Metazoa</taxon>
        <taxon>Ecdysozoa</taxon>
        <taxon>Arthropoda</taxon>
        <taxon>Hexapoda</taxon>
        <taxon>Insecta</taxon>
        <taxon>Pterygota</taxon>
        <taxon>Neoptera</taxon>
        <taxon>Paraneoptera</taxon>
        <taxon>Hemiptera</taxon>
        <taxon>Sternorrhyncha</taxon>
        <taxon>Aphidomorpha</taxon>
        <taxon>Aphidoidea</taxon>
        <taxon>Aphididae</taxon>
        <taxon>Aphidini</taxon>
        <taxon>Aphis</taxon>
        <taxon>Aphis</taxon>
    </lineage>
</organism>
<protein>
    <submittedName>
        <fullName evidence="2">Uncharacterized protein</fullName>
    </submittedName>
</protein>
<accession>A0A6G0ZQ35</accession>
<dbReference type="Proteomes" id="UP000478052">
    <property type="component" value="Unassembled WGS sequence"/>
</dbReference>
<keyword evidence="3" id="KW-1185">Reference proteome</keyword>
<sequence length="240" mass="27834">MDVNGEIQHFDRLEIKSKIKFFNDYNQKDSIIKEKPKHVQQGIVKQKVADIENLEKQFVANYTKTQNTEKKHEINMSNIINYLLDIQTHLRYDLNYINWPSIIIGKTTQTNACHVRFEIRLFIIACNLIIETKAPSGKTSLSHRRGSRLKAPSLPSTSWPLVGGIDGERCIDGDGGGVGGDGEGKLPVYGEPFKRSPWSTLENMELLLKRENEWPREGEKEREIHSDRDRQKDFRHYWKI</sequence>
<feature type="region of interest" description="Disordered" evidence="1">
    <location>
        <begin position="216"/>
        <end position="240"/>
    </location>
</feature>
<dbReference type="AlphaFoldDB" id="A0A6G0ZQ35"/>
<name>A0A6G0ZQ35_APHCR</name>
<reference evidence="2 3" key="1">
    <citation type="submission" date="2019-08" db="EMBL/GenBank/DDBJ databases">
        <title>Whole genome of Aphis craccivora.</title>
        <authorList>
            <person name="Voronova N.V."/>
            <person name="Shulinski R.S."/>
            <person name="Bandarenka Y.V."/>
            <person name="Zhorov D.G."/>
            <person name="Warner D."/>
        </authorList>
    </citation>
    <scope>NUCLEOTIDE SEQUENCE [LARGE SCALE GENOMIC DNA]</scope>
    <source>
        <strain evidence="2">180601</strain>
        <tissue evidence="2">Whole Body</tissue>
    </source>
</reference>
<evidence type="ECO:0000313" key="2">
    <source>
        <dbReference type="EMBL" id="KAF0773607.1"/>
    </source>
</evidence>
<dbReference type="EMBL" id="VUJU01000046">
    <property type="protein sequence ID" value="KAF0773607.1"/>
    <property type="molecule type" value="Genomic_DNA"/>
</dbReference>
<proteinExistence type="predicted"/>
<gene>
    <name evidence="2" type="ORF">FWK35_00001352</name>
</gene>
<comment type="caution">
    <text evidence="2">The sequence shown here is derived from an EMBL/GenBank/DDBJ whole genome shotgun (WGS) entry which is preliminary data.</text>
</comment>